<accession>A0ABU9BU10</accession>
<dbReference type="Pfam" id="PF00773">
    <property type="entry name" value="RNB"/>
    <property type="match status" value="1"/>
</dbReference>
<dbReference type="PANTHER" id="PTHR23355:SF37">
    <property type="entry name" value="EXORIBONUCLEASE 2"/>
    <property type="match status" value="1"/>
</dbReference>
<dbReference type="SUPFAM" id="SSF50249">
    <property type="entry name" value="Nucleic acid-binding proteins"/>
    <property type="match status" value="2"/>
</dbReference>
<feature type="region of interest" description="Disordered" evidence="1">
    <location>
        <begin position="30"/>
        <end position="49"/>
    </location>
</feature>
<evidence type="ECO:0000256" key="1">
    <source>
        <dbReference type="SAM" id="MobiDB-lite"/>
    </source>
</evidence>
<dbReference type="Proteomes" id="UP001371218">
    <property type="component" value="Unassembled WGS sequence"/>
</dbReference>
<dbReference type="InterPro" id="IPR012340">
    <property type="entry name" value="NA-bd_OB-fold"/>
</dbReference>
<gene>
    <name evidence="4" type="ORF">AACH06_21785</name>
</gene>
<evidence type="ECO:0000313" key="5">
    <source>
        <dbReference type="Proteomes" id="UP001371218"/>
    </source>
</evidence>
<comment type="caution">
    <text evidence="4">The sequence shown here is derived from an EMBL/GenBank/DDBJ whole genome shotgun (WGS) entry which is preliminary data.</text>
</comment>
<reference evidence="4 5" key="1">
    <citation type="submission" date="2024-04" db="EMBL/GenBank/DDBJ databases">
        <title>Novel species of the genus Ideonella isolated from streams.</title>
        <authorList>
            <person name="Lu H."/>
        </authorList>
    </citation>
    <scope>NUCLEOTIDE SEQUENCE [LARGE SCALE GENOMIC DNA]</scope>
    <source>
        <strain evidence="4 5">DXS29W</strain>
    </source>
</reference>
<evidence type="ECO:0000259" key="3">
    <source>
        <dbReference type="SMART" id="SM00955"/>
    </source>
</evidence>
<evidence type="ECO:0000313" key="4">
    <source>
        <dbReference type="EMBL" id="MEK8033460.1"/>
    </source>
</evidence>
<protein>
    <submittedName>
        <fullName evidence="4">RNB domain-containing ribonuclease</fullName>
    </submittedName>
</protein>
<dbReference type="SMART" id="SM00316">
    <property type="entry name" value="S1"/>
    <property type="match status" value="1"/>
</dbReference>
<dbReference type="RefSeq" id="WP_341427882.1">
    <property type="nucleotide sequence ID" value="NZ_JBBUTG010000016.1"/>
</dbReference>
<feature type="domain" description="S1 motif" evidence="2">
    <location>
        <begin position="425"/>
        <end position="487"/>
    </location>
</feature>
<dbReference type="PANTHER" id="PTHR23355">
    <property type="entry name" value="RIBONUCLEASE"/>
    <property type="match status" value="1"/>
</dbReference>
<sequence>MDAAELERIAALEMQTHGLRPVFDPAALHEAEDRQPAAPAPGSARGGDIRDTRDRLWFSIDNDDTQDLDQLSWAEALPGGQTRLAVAVADVDALVAPGGAIDEHASINTTSVYTAAGVFPMLPTRLSNDLTSLHEGQDRLAVVVEMTVSDDGSVIDSTLYRAVVLNRAKLAYDSIAAWLDGRADAPAAVAASPALQQQLALHDRVARSLRHWRTRRGALNVMTAQARPVFADGQLVDLRADRKNRAKDLIADLMIAANGATARHLVEHGQPSLRRVLQEPKRWDRLVKLAAEHGATLPAAPNPLALDEFLTRQRQIAPTRFEELSLSVVKLLGSGAYAAAQPGTPASGHFGLAVNDYAHSTAPNRRFVDLVTQRLIKASLAGRESPYTFEQLGAIAAQCTAQEDNASTVERRVLKAAAAFLLHDRIGEVFDAIVTGVTPKGTFVRIFSPLVEGRVVRGFDALDVGDSLRVKLCGVDIDQRFIDFEPA</sequence>
<dbReference type="InterPro" id="IPR003029">
    <property type="entry name" value="S1_domain"/>
</dbReference>
<proteinExistence type="predicted"/>
<dbReference type="InterPro" id="IPR040596">
    <property type="entry name" value="RNase_II_C_S1"/>
</dbReference>
<feature type="domain" description="RNB" evidence="3">
    <location>
        <begin position="49"/>
        <end position="382"/>
    </location>
</feature>
<dbReference type="Pfam" id="PF18614">
    <property type="entry name" value="RNase_II_C_S1"/>
    <property type="match status" value="1"/>
</dbReference>
<dbReference type="SMART" id="SM00955">
    <property type="entry name" value="RNB"/>
    <property type="match status" value="1"/>
</dbReference>
<name>A0ABU9BU10_9BURK</name>
<organism evidence="4 5">
    <name type="scientific">Ideonella lacteola</name>
    <dbReference type="NCBI Taxonomy" id="2984193"/>
    <lineage>
        <taxon>Bacteria</taxon>
        <taxon>Pseudomonadati</taxon>
        <taxon>Pseudomonadota</taxon>
        <taxon>Betaproteobacteria</taxon>
        <taxon>Burkholderiales</taxon>
        <taxon>Sphaerotilaceae</taxon>
        <taxon>Ideonella</taxon>
    </lineage>
</organism>
<evidence type="ECO:0000259" key="2">
    <source>
        <dbReference type="SMART" id="SM00316"/>
    </source>
</evidence>
<keyword evidence="5" id="KW-1185">Reference proteome</keyword>
<dbReference type="EMBL" id="JBBUTG010000016">
    <property type="protein sequence ID" value="MEK8033460.1"/>
    <property type="molecule type" value="Genomic_DNA"/>
</dbReference>
<dbReference type="InterPro" id="IPR050180">
    <property type="entry name" value="RNR_Ribonuclease"/>
</dbReference>
<dbReference type="InterPro" id="IPR001900">
    <property type="entry name" value="RNase_II/R"/>
</dbReference>